<dbReference type="EMBL" id="CP080429">
    <property type="protein sequence ID" value="QYJ69046.1"/>
    <property type="molecule type" value="Genomic_DNA"/>
</dbReference>
<dbReference type="Proteomes" id="UP000825381">
    <property type="component" value="Chromosome"/>
</dbReference>
<evidence type="ECO:0000313" key="1">
    <source>
        <dbReference type="EMBL" id="QYJ69046.1"/>
    </source>
</evidence>
<accession>A0ABX8V897</accession>
<name>A0ABX8V897_9FLAO</name>
<protein>
    <recommendedName>
        <fullName evidence="3">Guanylate cyclase domain-containing protein</fullName>
    </recommendedName>
</protein>
<evidence type="ECO:0008006" key="3">
    <source>
        <dbReference type="Google" id="ProtNLM"/>
    </source>
</evidence>
<reference evidence="1 2" key="1">
    <citation type="submission" date="2021-07" db="EMBL/GenBank/DDBJ databases">
        <title>Flavobacterium WSW3-B6 sp.nov, isolated from seaweed.</title>
        <authorList>
            <person name="Muhammad N."/>
            <person name="Ho H."/>
            <person name="Lee Y.-J."/>
            <person name="Nguyen T."/>
            <person name="Ho J."/>
            <person name="Kim S.-G."/>
        </authorList>
    </citation>
    <scope>NUCLEOTIDE SEQUENCE [LARGE SCALE GENOMIC DNA]</scope>
    <source>
        <strain evidence="1 2">WSW3-B6</strain>
    </source>
</reference>
<organism evidence="1 2">
    <name type="scientific">Flavobacterium litorale</name>
    <dbReference type="NCBI Taxonomy" id="2856519"/>
    <lineage>
        <taxon>Bacteria</taxon>
        <taxon>Pseudomonadati</taxon>
        <taxon>Bacteroidota</taxon>
        <taxon>Flavobacteriia</taxon>
        <taxon>Flavobacteriales</taxon>
        <taxon>Flavobacteriaceae</taxon>
        <taxon>Flavobacterium</taxon>
    </lineage>
</organism>
<keyword evidence="2" id="KW-1185">Reference proteome</keyword>
<sequence length="246" mass="28556">MAKSNKTKWIPTDKRFVAFFDILGFKDMVMRSTHNEIYDKLNEISRIKKWLEKLTADDEIQEKVGNAEIYTVSFSDSIVLFSKNGDSENFRFFLVAVRWFLAKAIENDIPMKGGMAYGQISLNKSEQIYFGQPIIDAYLIEEDVYYFGVTAHNSINNYINQNHDSLDMKYINEILFDCLTPLKCGKVEHTNVNWFIKIGGVMEMTDKDEKKKIINETIKKFRMTASGSPRKYVDNTLHVLKNIIIV</sequence>
<gene>
    <name evidence="1" type="ORF">K1I41_03930</name>
</gene>
<evidence type="ECO:0000313" key="2">
    <source>
        <dbReference type="Proteomes" id="UP000825381"/>
    </source>
</evidence>
<dbReference type="RefSeq" id="WP_220641382.1">
    <property type="nucleotide sequence ID" value="NZ_CP080429.1"/>
</dbReference>
<proteinExistence type="predicted"/>